<evidence type="ECO:0000259" key="3">
    <source>
        <dbReference type="PROSITE" id="PS50158"/>
    </source>
</evidence>
<protein>
    <recommendedName>
        <fullName evidence="3">CCHC-type domain-containing protein</fullName>
    </recommendedName>
</protein>
<keyword evidence="1" id="KW-0863">Zinc-finger</keyword>
<feature type="domain" description="CCHC-type" evidence="3">
    <location>
        <begin position="197"/>
        <end position="212"/>
    </location>
</feature>
<dbReference type="Proteomes" id="UP000825935">
    <property type="component" value="Chromosome 38"/>
</dbReference>
<dbReference type="InterPro" id="IPR001878">
    <property type="entry name" value="Znf_CCHC"/>
</dbReference>
<evidence type="ECO:0000256" key="2">
    <source>
        <dbReference type="SAM" id="MobiDB-lite"/>
    </source>
</evidence>
<comment type="caution">
    <text evidence="4">The sequence shown here is derived from an EMBL/GenBank/DDBJ whole genome shotgun (WGS) entry which is preliminary data.</text>
</comment>
<feature type="region of interest" description="Disordered" evidence="2">
    <location>
        <begin position="213"/>
        <end position="280"/>
    </location>
</feature>
<evidence type="ECO:0000313" key="4">
    <source>
        <dbReference type="EMBL" id="KAH7277723.1"/>
    </source>
</evidence>
<sequence>MAFQKESTEAPSTAPGKTSLDISFTPEELLRLEAEIKWLTQVSIICRIVGSRPNRGELRDLLYRRLQLEATTIKDVQPLGKGYYQIEFNREETVGFLLTQNPLDLRGARAFFSPWHSGFNAAEATRNGEKIFKITALGIQLETEDMMASHLARSNGMPSVKLLVSEIKDLPEILHLPIPRGGRRDQIVEYMGLPNQCFECRQVGHIARDCPKRQHGNLQQQKEKEKTDKTQKNEAGSSHLGKHGEKQQDLQLGHGTLQQGESNDSHGWQQVWKKKSSTVDVNRGKMSMIEETLNLSNRYDALNNLREEQQTGNETQAPQAPTEATDHCSKNTEKSSEILNEQRSESQATVEKTRDVQVDSQNQRMGKEANNQ</sequence>
<feature type="compositionally biased region" description="Polar residues" evidence="2">
    <location>
        <begin position="358"/>
        <end position="372"/>
    </location>
</feature>
<proteinExistence type="predicted"/>
<dbReference type="InterPro" id="IPR040256">
    <property type="entry name" value="At4g02000-like"/>
</dbReference>
<keyword evidence="1" id="KW-0862">Zinc</keyword>
<reference evidence="4" key="1">
    <citation type="submission" date="2021-08" db="EMBL/GenBank/DDBJ databases">
        <title>WGS assembly of Ceratopteris richardii.</title>
        <authorList>
            <person name="Marchant D.B."/>
            <person name="Chen G."/>
            <person name="Jenkins J."/>
            <person name="Shu S."/>
            <person name="Leebens-Mack J."/>
            <person name="Grimwood J."/>
            <person name="Schmutz J."/>
            <person name="Soltis P."/>
            <person name="Soltis D."/>
            <person name="Chen Z.-H."/>
        </authorList>
    </citation>
    <scope>NUCLEOTIDE SEQUENCE</scope>
    <source>
        <strain evidence="4">Whitten #5841</strain>
        <tissue evidence="4">Leaf</tissue>
    </source>
</reference>
<evidence type="ECO:0000313" key="5">
    <source>
        <dbReference type="Proteomes" id="UP000825935"/>
    </source>
</evidence>
<dbReference type="GO" id="GO:0008270">
    <property type="term" value="F:zinc ion binding"/>
    <property type="evidence" value="ECO:0007669"/>
    <property type="project" value="UniProtKB-KW"/>
</dbReference>
<dbReference type="PANTHER" id="PTHR31286:SF180">
    <property type="entry name" value="OS10G0362600 PROTEIN"/>
    <property type="match status" value="1"/>
</dbReference>
<organism evidence="4 5">
    <name type="scientific">Ceratopteris richardii</name>
    <name type="common">Triangle waterfern</name>
    <dbReference type="NCBI Taxonomy" id="49495"/>
    <lineage>
        <taxon>Eukaryota</taxon>
        <taxon>Viridiplantae</taxon>
        <taxon>Streptophyta</taxon>
        <taxon>Embryophyta</taxon>
        <taxon>Tracheophyta</taxon>
        <taxon>Polypodiopsida</taxon>
        <taxon>Polypodiidae</taxon>
        <taxon>Polypodiales</taxon>
        <taxon>Pteridineae</taxon>
        <taxon>Pteridaceae</taxon>
        <taxon>Parkerioideae</taxon>
        <taxon>Ceratopteris</taxon>
    </lineage>
</organism>
<keyword evidence="5" id="KW-1185">Reference proteome</keyword>
<gene>
    <name evidence="4" type="ORF">KP509_38G003800</name>
</gene>
<dbReference type="Pfam" id="PF00098">
    <property type="entry name" value="zf-CCHC"/>
    <property type="match status" value="1"/>
</dbReference>
<dbReference type="PROSITE" id="PS50158">
    <property type="entry name" value="ZF_CCHC"/>
    <property type="match status" value="1"/>
</dbReference>
<dbReference type="AlphaFoldDB" id="A0A8T2Q284"/>
<feature type="compositionally biased region" description="Polar residues" evidence="2">
    <location>
        <begin position="256"/>
        <end position="268"/>
    </location>
</feature>
<name>A0A8T2Q284_CERRI</name>
<dbReference type="EMBL" id="CM035443">
    <property type="protein sequence ID" value="KAH7277723.1"/>
    <property type="molecule type" value="Genomic_DNA"/>
</dbReference>
<evidence type="ECO:0000256" key="1">
    <source>
        <dbReference type="PROSITE-ProRule" id="PRU00047"/>
    </source>
</evidence>
<dbReference type="InterPro" id="IPR036875">
    <property type="entry name" value="Znf_CCHC_sf"/>
</dbReference>
<dbReference type="PANTHER" id="PTHR31286">
    <property type="entry name" value="GLYCINE-RICH CELL WALL STRUCTURAL PROTEIN 1.8-LIKE"/>
    <property type="match status" value="1"/>
</dbReference>
<dbReference type="GO" id="GO:0003676">
    <property type="term" value="F:nucleic acid binding"/>
    <property type="evidence" value="ECO:0007669"/>
    <property type="project" value="InterPro"/>
</dbReference>
<dbReference type="SUPFAM" id="SSF57756">
    <property type="entry name" value="Retrovirus zinc finger-like domains"/>
    <property type="match status" value="1"/>
</dbReference>
<feature type="region of interest" description="Disordered" evidence="2">
    <location>
        <begin position="310"/>
        <end position="372"/>
    </location>
</feature>
<feature type="compositionally biased region" description="Basic and acidic residues" evidence="2">
    <location>
        <begin position="221"/>
        <end position="232"/>
    </location>
</feature>
<dbReference type="OrthoDB" id="1096772at2759"/>
<dbReference type="SMART" id="SM00343">
    <property type="entry name" value="ZnF_C2HC"/>
    <property type="match status" value="1"/>
</dbReference>
<accession>A0A8T2Q284</accession>
<dbReference type="Gene3D" id="4.10.60.10">
    <property type="entry name" value="Zinc finger, CCHC-type"/>
    <property type="match status" value="1"/>
</dbReference>
<keyword evidence="1" id="KW-0479">Metal-binding</keyword>
<feature type="compositionally biased region" description="Polar residues" evidence="2">
    <location>
        <begin position="310"/>
        <end position="319"/>
    </location>
</feature>
<feature type="compositionally biased region" description="Basic and acidic residues" evidence="2">
    <location>
        <begin position="324"/>
        <end position="344"/>
    </location>
</feature>